<dbReference type="PROSITE" id="PS00162">
    <property type="entry name" value="ALPHA_CA_1"/>
    <property type="match status" value="1"/>
</dbReference>
<evidence type="ECO:0000256" key="4">
    <source>
        <dbReference type="RuleBase" id="RU367011"/>
    </source>
</evidence>
<dbReference type="Gene3D" id="3.10.200.10">
    <property type="entry name" value="Alpha carbonic anhydrase"/>
    <property type="match status" value="1"/>
</dbReference>
<comment type="catalytic activity">
    <reaction evidence="4">
        <text>hydrogencarbonate + H(+) = CO2 + H2O</text>
        <dbReference type="Rhea" id="RHEA:10748"/>
        <dbReference type="ChEBI" id="CHEBI:15377"/>
        <dbReference type="ChEBI" id="CHEBI:15378"/>
        <dbReference type="ChEBI" id="CHEBI:16526"/>
        <dbReference type="ChEBI" id="CHEBI:17544"/>
        <dbReference type="EC" id="4.2.1.1"/>
    </reaction>
</comment>
<evidence type="ECO:0000313" key="7">
    <source>
        <dbReference type="Proteomes" id="UP000007110"/>
    </source>
</evidence>
<dbReference type="GO" id="GO:0005886">
    <property type="term" value="C:plasma membrane"/>
    <property type="evidence" value="ECO:0000318"/>
    <property type="project" value="GO_Central"/>
</dbReference>
<comment type="function">
    <text evidence="4">Reversible hydration of carbon dioxide.</text>
</comment>
<dbReference type="Proteomes" id="UP000007110">
    <property type="component" value="Unassembled WGS sequence"/>
</dbReference>
<sequence>MLTTLKYTFILMVVLLESQDITALPRLLAGNNLDDDSDEENSRPVIPWNYRADKGPHKWGQMFPYQCAGSMQSPIAIQTINTKRKEWAPLELNGYGDTDGKRMTLTNLGTTGGLIVGSDAIHEADEGTVVDDDIDNGGDVDKDYGDECYYVHADGDDDGDDDGYNDDGDVDDDVELMLEGNYTIRGGGLGGTYVADQVHFHWGFSNEQGSEHVLDRRKYPAEMHIVHHEQSLIGDSIFHTPGGVAAIGVFIEIGEKNDAFEKLVKHLKEIKFKDESQLVTEPIRLTELFPKNRSQFYRYIGSLTTPPCYEVVTWTVLKQPITISREQMSALRGVFETTRHAYVYRTETPILLQNNFRPAQSINGRDVYRCGF</sequence>
<dbReference type="GeneID" id="115928549"/>
<dbReference type="GO" id="GO:0004089">
    <property type="term" value="F:carbonate dehydratase activity"/>
    <property type="evidence" value="ECO:0000318"/>
    <property type="project" value="GO_Central"/>
</dbReference>
<name>A0A7M7PII7_STRPU</name>
<comment type="similarity">
    <text evidence="1 4">Belongs to the alpha-carbonic anhydrase family.</text>
</comment>
<feature type="chain" id="PRO_5029941134" description="Carbonic anhydrase" evidence="4">
    <location>
        <begin position="24"/>
        <end position="372"/>
    </location>
</feature>
<dbReference type="RefSeq" id="XP_030851711.1">
    <property type="nucleotide sequence ID" value="XM_030995851.1"/>
</dbReference>
<comment type="cofactor">
    <cofactor evidence="4">
        <name>Zn(2+)</name>
        <dbReference type="ChEBI" id="CHEBI:29105"/>
    </cofactor>
</comment>
<keyword evidence="4" id="KW-0456">Lyase</keyword>
<dbReference type="Pfam" id="PF00194">
    <property type="entry name" value="Carb_anhydrase"/>
    <property type="match status" value="2"/>
</dbReference>
<keyword evidence="3 4" id="KW-0862">Zinc</keyword>
<dbReference type="InterPro" id="IPR001148">
    <property type="entry name" value="CA_dom"/>
</dbReference>
<evidence type="ECO:0000256" key="1">
    <source>
        <dbReference type="ARBA" id="ARBA00010718"/>
    </source>
</evidence>
<keyword evidence="7" id="KW-1185">Reference proteome</keyword>
<dbReference type="SUPFAM" id="SSF51069">
    <property type="entry name" value="Carbonic anhydrase"/>
    <property type="match status" value="1"/>
</dbReference>
<dbReference type="PANTHER" id="PTHR18952">
    <property type="entry name" value="CARBONIC ANHYDRASE"/>
    <property type="match status" value="1"/>
</dbReference>
<dbReference type="GO" id="GO:0008270">
    <property type="term" value="F:zinc ion binding"/>
    <property type="evidence" value="ECO:0007669"/>
    <property type="project" value="UniProtKB-UniRule"/>
</dbReference>
<dbReference type="KEGG" id="spu:115928549"/>
<feature type="signal peptide" evidence="4">
    <location>
        <begin position="1"/>
        <end position="23"/>
    </location>
</feature>
<proteinExistence type="inferred from homology"/>
<dbReference type="PROSITE" id="PS51144">
    <property type="entry name" value="ALPHA_CA_2"/>
    <property type="match status" value="1"/>
</dbReference>
<dbReference type="OMA" id="APMELHI"/>
<keyword evidence="4" id="KW-0732">Signal</keyword>
<dbReference type="OrthoDB" id="429145at2759"/>
<organism evidence="6 7">
    <name type="scientific">Strongylocentrotus purpuratus</name>
    <name type="common">Purple sea urchin</name>
    <dbReference type="NCBI Taxonomy" id="7668"/>
    <lineage>
        <taxon>Eukaryota</taxon>
        <taxon>Metazoa</taxon>
        <taxon>Echinodermata</taxon>
        <taxon>Eleutherozoa</taxon>
        <taxon>Echinozoa</taxon>
        <taxon>Echinoidea</taxon>
        <taxon>Euechinoidea</taxon>
        <taxon>Echinacea</taxon>
        <taxon>Camarodonta</taxon>
        <taxon>Echinidea</taxon>
        <taxon>Strongylocentrotidae</taxon>
        <taxon>Strongylocentrotus</taxon>
    </lineage>
</organism>
<dbReference type="EC" id="4.2.1.1" evidence="4"/>
<feature type="domain" description="Alpha-carbonic anhydrase" evidence="5">
    <location>
        <begin position="46"/>
        <end position="371"/>
    </location>
</feature>
<dbReference type="PANTHER" id="PTHR18952:SF278">
    <property type="entry name" value="CARBONIC ANHYDRASE"/>
    <property type="match status" value="1"/>
</dbReference>
<evidence type="ECO:0000256" key="3">
    <source>
        <dbReference type="ARBA" id="ARBA00022833"/>
    </source>
</evidence>
<dbReference type="EnsemblMetazoa" id="XM_030995851">
    <property type="protein sequence ID" value="XP_030851711"/>
    <property type="gene ID" value="LOC115928549"/>
</dbReference>
<keyword evidence="2 4" id="KW-0479">Metal-binding</keyword>
<evidence type="ECO:0000256" key="2">
    <source>
        <dbReference type="ARBA" id="ARBA00022723"/>
    </source>
</evidence>
<dbReference type="CDD" id="cd00326">
    <property type="entry name" value="alpha_CA"/>
    <property type="match status" value="1"/>
</dbReference>
<protein>
    <recommendedName>
        <fullName evidence="4">Carbonic anhydrase</fullName>
        <ecNumber evidence="4">4.2.1.1</ecNumber>
    </recommendedName>
</protein>
<dbReference type="SMART" id="SM01057">
    <property type="entry name" value="Carb_anhydrase"/>
    <property type="match status" value="1"/>
</dbReference>
<dbReference type="InterPro" id="IPR018338">
    <property type="entry name" value="Carbonic_anhydrase_a-class_CS"/>
</dbReference>
<dbReference type="InterPro" id="IPR036398">
    <property type="entry name" value="CA_dom_sf"/>
</dbReference>
<dbReference type="InterPro" id="IPR023561">
    <property type="entry name" value="Carbonic_anhydrase_a-class"/>
</dbReference>
<evidence type="ECO:0000259" key="5">
    <source>
        <dbReference type="PROSITE" id="PS51144"/>
    </source>
</evidence>
<evidence type="ECO:0000313" key="6">
    <source>
        <dbReference type="EnsemblMetazoa" id="XP_030851711"/>
    </source>
</evidence>
<reference evidence="7" key="1">
    <citation type="submission" date="2015-02" db="EMBL/GenBank/DDBJ databases">
        <title>Genome sequencing for Strongylocentrotus purpuratus.</title>
        <authorList>
            <person name="Murali S."/>
            <person name="Liu Y."/>
            <person name="Vee V."/>
            <person name="English A."/>
            <person name="Wang M."/>
            <person name="Skinner E."/>
            <person name="Han Y."/>
            <person name="Muzny D.M."/>
            <person name="Worley K.C."/>
            <person name="Gibbs R.A."/>
        </authorList>
    </citation>
    <scope>NUCLEOTIDE SEQUENCE</scope>
</reference>
<dbReference type="AlphaFoldDB" id="A0A7M7PII7"/>
<accession>A0A7M7PII7</accession>
<dbReference type="InParanoid" id="A0A7M7PII7"/>
<reference evidence="6" key="2">
    <citation type="submission" date="2021-01" db="UniProtKB">
        <authorList>
            <consortium name="EnsemblMetazoa"/>
        </authorList>
    </citation>
    <scope>IDENTIFICATION</scope>
</reference>